<dbReference type="EMBL" id="DVOJ01000005">
    <property type="protein sequence ID" value="HIV01212.1"/>
    <property type="molecule type" value="Genomic_DNA"/>
</dbReference>
<reference evidence="9" key="2">
    <citation type="journal article" date="2021" name="PeerJ">
        <title>Extensive microbial diversity within the chicken gut microbiome revealed by metagenomics and culture.</title>
        <authorList>
            <person name="Gilroy R."/>
            <person name="Ravi A."/>
            <person name="Getino M."/>
            <person name="Pursley I."/>
            <person name="Horton D.L."/>
            <person name="Alikhan N.F."/>
            <person name="Baker D."/>
            <person name="Gharbi K."/>
            <person name="Hall N."/>
            <person name="Watson M."/>
            <person name="Adriaenssens E.M."/>
            <person name="Foster-Nyarko E."/>
            <person name="Jarju S."/>
            <person name="Secka A."/>
            <person name="Antonio M."/>
            <person name="Oren A."/>
            <person name="Chaudhuri R.R."/>
            <person name="La Ragione R."/>
            <person name="Hildebrand F."/>
            <person name="Pallen M.J."/>
        </authorList>
    </citation>
    <scope>NUCLEOTIDE SEQUENCE</scope>
    <source>
        <strain evidence="9">CHK186-9395</strain>
    </source>
</reference>
<dbReference type="GO" id="GO:0005385">
    <property type="term" value="F:zinc ion transmembrane transporter activity"/>
    <property type="evidence" value="ECO:0007669"/>
    <property type="project" value="TreeGrafter"/>
</dbReference>
<feature type="transmembrane region" description="Helical" evidence="8">
    <location>
        <begin position="234"/>
        <end position="252"/>
    </location>
</feature>
<comment type="subcellular location">
    <subcellularLocation>
        <location evidence="1">Cell membrane</location>
        <topology evidence="1">Multi-pass membrane protein</topology>
    </subcellularLocation>
</comment>
<keyword evidence="7 8" id="KW-0472">Membrane</keyword>
<evidence type="ECO:0000256" key="4">
    <source>
        <dbReference type="ARBA" id="ARBA00022692"/>
    </source>
</evidence>
<dbReference type="PANTHER" id="PTHR11040:SF211">
    <property type="entry name" value="ZINC TRANSPORTER ZIP11"/>
    <property type="match status" value="1"/>
</dbReference>
<proteinExistence type="inferred from homology"/>
<protein>
    <submittedName>
        <fullName evidence="9">ZIP family metal transporter</fullName>
    </submittedName>
</protein>
<feature type="transmembrane region" description="Helical" evidence="8">
    <location>
        <begin position="6"/>
        <end position="30"/>
    </location>
</feature>
<dbReference type="AlphaFoldDB" id="A0A9D1SYS4"/>
<feature type="transmembrane region" description="Helical" evidence="8">
    <location>
        <begin position="205"/>
        <end position="222"/>
    </location>
</feature>
<dbReference type="InterPro" id="IPR003689">
    <property type="entry name" value="ZIP"/>
</dbReference>
<feature type="transmembrane region" description="Helical" evidence="8">
    <location>
        <begin position="42"/>
        <end position="60"/>
    </location>
</feature>
<evidence type="ECO:0000256" key="1">
    <source>
        <dbReference type="ARBA" id="ARBA00004651"/>
    </source>
</evidence>
<evidence type="ECO:0000256" key="3">
    <source>
        <dbReference type="ARBA" id="ARBA00022475"/>
    </source>
</evidence>
<evidence type="ECO:0000256" key="2">
    <source>
        <dbReference type="ARBA" id="ARBA00006939"/>
    </source>
</evidence>
<evidence type="ECO:0000313" key="10">
    <source>
        <dbReference type="Proteomes" id="UP000886861"/>
    </source>
</evidence>
<evidence type="ECO:0000313" key="9">
    <source>
        <dbReference type="EMBL" id="HIV01212.1"/>
    </source>
</evidence>
<comment type="caution">
    <text evidence="9">The sequence shown here is derived from an EMBL/GenBank/DDBJ whole genome shotgun (WGS) entry which is preliminary data.</text>
</comment>
<dbReference type="Proteomes" id="UP000886861">
    <property type="component" value="Unassembled WGS sequence"/>
</dbReference>
<feature type="transmembrane region" description="Helical" evidence="8">
    <location>
        <begin position="177"/>
        <end position="199"/>
    </location>
</feature>
<organism evidence="9 10">
    <name type="scientific">Candidatus Caccopulliclostridium gallistercoris</name>
    <dbReference type="NCBI Taxonomy" id="2840719"/>
    <lineage>
        <taxon>Bacteria</taxon>
        <taxon>Bacillati</taxon>
        <taxon>Bacillota</taxon>
        <taxon>Clostridia</taxon>
        <taxon>Candidatus Caccopulliclostridium</taxon>
    </lineage>
</organism>
<name>A0A9D1SYS4_9FIRM</name>
<dbReference type="Pfam" id="PF02535">
    <property type="entry name" value="Zip"/>
    <property type="match status" value="1"/>
</dbReference>
<evidence type="ECO:0000256" key="5">
    <source>
        <dbReference type="ARBA" id="ARBA00022833"/>
    </source>
</evidence>
<feature type="transmembrane region" description="Helical" evidence="8">
    <location>
        <begin position="72"/>
        <end position="92"/>
    </location>
</feature>
<accession>A0A9D1SYS4</accession>
<evidence type="ECO:0000256" key="8">
    <source>
        <dbReference type="SAM" id="Phobius"/>
    </source>
</evidence>
<evidence type="ECO:0000256" key="6">
    <source>
        <dbReference type="ARBA" id="ARBA00022989"/>
    </source>
</evidence>
<keyword evidence="4 8" id="KW-0812">Transmembrane</keyword>
<keyword evidence="6 8" id="KW-1133">Transmembrane helix</keyword>
<reference evidence="9" key="1">
    <citation type="submission" date="2020-10" db="EMBL/GenBank/DDBJ databases">
        <authorList>
            <person name="Gilroy R."/>
        </authorList>
    </citation>
    <scope>NUCLEOTIDE SEQUENCE</scope>
    <source>
        <strain evidence="9">CHK186-9395</strain>
    </source>
</reference>
<feature type="transmembrane region" description="Helical" evidence="8">
    <location>
        <begin position="112"/>
        <end position="134"/>
    </location>
</feature>
<keyword evidence="5" id="KW-0862">Zinc</keyword>
<comment type="similarity">
    <text evidence="2">Belongs to the ZIP transporter (TC 2.A.5) family.</text>
</comment>
<dbReference type="GO" id="GO:0005886">
    <property type="term" value="C:plasma membrane"/>
    <property type="evidence" value="ECO:0007669"/>
    <property type="project" value="UniProtKB-SubCell"/>
</dbReference>
<evidence type="ECO:0000256" key="7">
    <source>
        <dbReference type="ARBA" id="ARBA00023136"/>
    </source>
</evidence>
<sequence>MGQSMNVYLYVLIGTGITFLATVLGASVVFFVKGLKATFHKLCLGFSSGIMLAAAVWSLIIPATEMATENGVFPIIPVLSGFILGCLFIFLVEKILSFYEKRKNLTLKRSGVLFIAVTLHNIPEGMAVGLALALACLENSGIAAAFTLAIGMAIQNIPEGATISLPLRHEGMSRFKAFTFGAISGIVEPIGGLVTVLLIGSITGILPYLLAFSAGAMVYVTIKELLPESQSEGKSMLGTIAFIVGFLLMMTLDICLS</sequence>
<feature type="transmembrane region" description="Helical" evidence="8">
    <location>
        <begin position="140"/>
        <end position="157"/>
    </location>
</feature>
<gene>
    <name evidence="9" type="ORF">IAA62_01480</name>
</gene>
<dbReference type="PANTHER" id="PTHR11040">
    <property type="entry name" value="ZINC/IRON TRANSPORTER"/>
    <property type="match status" value="1"/>
</dbReference>
<keyword evidence="3" id="KW-1003">Cell membrane</keyword>